<accession>A0A7G1G598</accession>
<organism evidence="1 2">
    <name type="scientific">Tepiditoga spiralis</name>
    <dbReference type="NCBI Taxonomy" id="2108365"/>
    <lineage>
        <taxon>Bacteria</taxon>
        <taxon>Thermotogati</taxon>
        <taxon>Thermotogota</taxon>
        <taxon>Thermotogae</taxon>
        <taxon>Petrotogales</taxon>
        <taxon>Petrotogaceae</taxon>
        <taxon>Tepiditoga</taxon>
    </lineage>
</organism>
<protein>
    <recommendedName>
        <fullName evidence="3">FlgN protein</fullName>
    </recommendedName>
</protein>
<evidence type="ECO:0008006" key="3">
    <source>
        <dbReference type="Google" id="ProtNLM"/>
    </source>
</evidence>
<sequence length="159" mass="18630">MDLNKLKDIIREEIEILTDFFSILEELQNKIINKSEVSEINSTLLNIEKKSSNFWKIDEERNEILNKICTENKIKNNIKEVIEFFSKENKEIAILLAKLVETMNEFTIKLDMLRQIIGFQTNFDNLIIKLINIDKTGKTTYGKNGYNKNIEPSNNGWRG</sequence>
<name>A0A7G1G598_9BACT</name>
<dbReference type="GO" id="GO:0044780">
    <property type="term" value="P:bacterial-type flagellum assembly"/>
    <property type="evidence" value="ECO:0007669"/>
    <property type="project" value="InterPro"/>
</dbReference>
<keyword evidence="2" id="KW-1185">Reference proteome</keyword>
<gene>
    <name evidence="1" type="ORF">OSSY52_05870</name>
</gene>
<dbReference type="KEGG" id="ocy:OSSY52_05870"/>
<reference evidence="1 2" key="1">
    <citation type="submission" date="2018-06" db="EMBL/GenBank/DDBJ databases">
        <title>Genome sequencing of Oceanotoga sp. sy52.</title>
        <authorList>
            <person name="Mori K."/>
        </authorList>
    </citation>
    <scope>NUCLEOTIDE SEQUENCE [LARGE SCALE GENOMIC DNA]</scope>
    <source>
        <strain evidence="2">sy52</strain>
    </source>
</reference>
<dbReference type="InterPro" id="IPR007809">
    <property type="entry name" value="FlgN-like"/>
</dbReference>
<dbReference type="EMBL" id="AP018712">
    <property type="protein sequence ID" value="BBE30446.1"/>
    <property type="molecule type" value="Genomic_DNA"/>
</dbReference>
<dbReference type="InParanoid" id="A0A7G1G598"/>
<dbReference type="AlphaFoldDB" id="A0A7G1G598"/>
<dbReference type="RefSeq" id="WP_190615542.1">
    <property type="nucleotide sequence ID" value="NZ_AP018712.1"/>
</dbReference>
<proteinExistence type="predicted"/>
<dbReference type="Proteomes" id="UP000516361">
    <property type="component" value="Chromosome"/>
</dbReference>
<dbReference type="Pfam" id="PF05130">
    <property type="entry name" value="FlgN"/>
    <property type="match status" value="1"/>
</dbReference>
<evidence type="ECO:0000313" key="1">
    <source>
        <dbReference type="EMBL" id="BBE30446.1"/>
    </source>
</evidence>
<evidence type="ECO:0000313" key="2">
    <source>
        <dbReference type="Proteomes" id="UP000516361"/>
    </source>
</evidence>